<evidence type="ECO:0000313" key="2">
    <source>
        <dbReference type="EMBL" id="AAH30210.1"/>
    </source>
</evidence>
<reference evidence="2" key="1">
    <citation type="journal article" date="2004" name="Genome Res.">
        <title>The status, quality, and expansion of the NIH full-length cDNA project: the Mammalian Gene Collection (MGC).</title>
        <authorList>
            <consortium name="The MGC Project Team"/>
            <person name="Gerhard D.S."/>
            <person name="Wagner L."/>
            <person name="Feingold E.A."/>
            <person name="Shenmen C.M."/>
            <person name="Grouse L.H."/>
            <person name="Schuler G."/>
            <person name="Klein S.L."/>
            <person name="Old S."/>
            <person name="Rasooly R."/>
            <person name="Good P."/>
            <person name="Guyer M."/>
            <person name="Peck A.M."/>
            <person name="Derge J.G."/>
            <person name="Lipman D."/>
            <person name="Collins F.S."/>
            <person name="Jang W."/>
            <person name="Sherry S."/>
            <person name="Feolo M."/>
            <person name="Misquitta L."/>
            <person name="Lee E."/>
            <person name="Rotmistrovsky K."/>
            <person name="Greenhut S.F."/>
            <person name="Schaefer C.F."/>
            <person name="Buetow K."/>
            <person name="Bonner T.I."/>
            <person name="Haussler D."/>
            <person name="Kent J."/>
            <person name="Kiekhaus M."/>
            <person name="Furey T."/>
            <person name="Brent M."/>
            <person name="Prange C."/>
            <person name="Schreiber K."/>
            <person name="Shapiro N."/>
            <person name="Bhat N.K."/>
            <person name="Hopkins R.F."/>
            <person name="Hsie F."/>
            <person name="Driscoll T."/>
            <person name="Soares M.B."/>
            <person name="Casavant T.L."/>
            <person name="Scheetz T.E."/>
            <person name="Brown-stein M.J."/>
            <person name="Usdin T.B."/>
            <person name="Toshiyuki S."/>
            <person name="Carninci P."/>
            <person name="Piao Y."/>
            <person name="Dudekula D.B."/>
            <person name="Ko M.S."/>
            <person name="Kawakami K."/>
            <person name="Suzuki Y."/>
            <person name="Sugano S."/>
            <person name="Gruber C.E."/>
            <person name="Smith M.R."/>
            <person name="Simmons B."/>
            <person name="Moore T."/>
            <person name="Waterman R."/>
            <person name="Johnson S.L."/>
            <person name="Ruan Y."/>
            <person name="Wei C.L."/>
            <person name="Mathavan S."/>
            <person name="Gunaratne P.H."/>
            <person name="Wu J."/>
            <person name="Garcia A.M."/>
            <person name="Hulyk S.W."/>
            <person name="Fuh E."/>
            <person name="Yuan Y."/>
            <person name="Sneed A."/>
            <person name="Kowis C."/>
            <person name="Hodgson A."/>
            <person name="Muzny D.M."/>
            <person name="McPherson J."/>
            <person name="Gibbs R.A."/>
            <person name="Fahey J."/>
            <person name="Helton E."/>
            <person name="Ketteman M."/>
            <person name="Madan A."/>
            <person name="Rodrigues S."/>
            <person name="Sanchez A."/>
            <person name="Whiting M."/>
            <person name="Madari A."/>
            <person name="Young A.C."/>
            <person name="Wetherby K.D."/>
            <person name="Granite S.J."/>
            <person name="Kwong P.N."/>
            <person name="Brinkley C.P."/>
            <person name="Pearson R.L."/>
            <person name="Bouffard G.G."/>
            <person name="Blakesly R.W."/>
            <person name="Green E.D."/>
            <person name="Dickson M.C."/>
            <person name="Rodriguez A.C."/>
            <person name="Grimwood J."/>
            <person name="Schmutz J."/>
            <person name="Myers R.M."/>
            <person name="Butterfield Y.S."/>
            <person name="Griffith M."/>
            <person name="Griffith O.L."/>
            <person name="Krzywinski M.I."/>
            <person name="Liao N."/>
            <person name="Morin R."/>
            <person name="Morrin R."/>
            <person name="Palmquist D."/>
            <person name="Petrescu A.S."/>
            <person name="Skalska U."/>
            <person name="Smailus D.E."/>
            <person name="Stott J.M."/>
            <person name="Schnerch A."/>
            <person name="Schein J.E."/>
            <person name="Jones S.J."/>
            <person name="Holt R.A."/>
            <person name="Baross A."/>
            <person name="Marra M.A."/>
            <person name="Clifton S."/>
            <person name="Makowski K.A."/>
            <person name="Bosak S."/>
            <person name="Malek J."/>
        </authorList>
    </citation>
    <scope>NUCLEOTIDE SEQUENCE [LARGE SCALE MRNA]</scope>
    <source>
        <tissue evidence="2">Lung</tissue>
    </source>
</reference>
<name>Q6PIS4_HUMAN</name>
<keyword evidence="1" id="KW-0732">Signal</keyword>
<dbReference type="EMBL" id="BC030210">
    <property type="protein sequence ID" value="AAH30210.1"/>
    <property type="molecule type" value="mRNA"/>
</dbReference>
<gene>
    <name evidence="2" type="primary">CD79B</name>
</gene>
<dbReference type="ChiTaRS" id="CD79B">
    <property type="organism name" value="human"/>
</dbReference>
<evidence type="ECO:0000256" key="1">
    <source>
        <dbReference type="SAM" id="SignalP"/>
    </source>
</evidence>
<feature type="signal peptide" evidence="1">
    <location>
        <begin position="1"/>
        <end position="26"/>
    </location>
</feature>
<organism evidence="2">
    <name type="scientific">Homo sapiens</name>
    <name type="common">Human</name>
    <dbReference type="NCBI Taxonomy" id="9606"/>
    <lineage>
        <taxon>Eukaryota</taxon>
        <taxon>Metazoa</taxon>
        <taxon>Chordata</taxon>
        <taxon>Craniata</taxon>
        <taxon>Vertebrata</taxon>
        <taxon>Euteleostomi</taxon>
        <taxon>Mammalia</taxon>
        <taxon>Eutheria</taxon>
        <taxon>Euarchontoglires</taxon>
        <taxon>Primates</taxon>
        <taxon>Haplorrhini</taxon>
        <taxon>Catarrhini</taxon>
        <taxon>Hominidae</taxon>
        <taxon>Homo</taxon>
    </lineage>
</organism>
<proteinExistence type="evidence at transcript level"/>
<accession>Q6PIS4</accession>
<protein>
    <submittedName>
        <fullName evidence="2">CD79B protein</fullName>
    </submittedName>
</protein>
<dbReference type="OrthoDB" id="9894386at2759"/>
<feature type="chain" id="PRO_5004278437" evidence="1">
    <location>
        <begin position="27"/>
        <end position="79"/>
    </location>
</feature>
<sequence>MARLALSPVPSHWMVALLLLLSGTEPTTRPVGFALISSCLGPAALPPACSTLLLCLSLFTACLPLMALGPGSVGVSCTW</sequence>
<dbReference type="PeptideAtlas" id="Q6PIS4"/>
<dbReference type="AlphaFoldDB" id="Q6PIS4"/>